<dbReference type="PANTHER" id="PTHR45673">
    <property type="entry name" value="SERINE/THREONINE-PROTEIN PHOSPHATASE 2B CATALYTIC SUBUNIT 1-RELATED"/>
    <property type="match status" value="1"/>
</dbReference>
<evidence type="ECO:0000256" key="4">
    <source>
        <dbReference type="ARBA" id="ARBA00009905"/>
    </source>
</evidence>
<comment type="subunit">
    <text evidence="6">Composed of two components (A and B), the A component is the catalytic subunit and the B component confers calcium sensitivity.</text>
</comment>
<feature type="domain" description="Serine/threonine specific protein phosphatases" evidence="17">
    <location>
        <begin position="276"/>
        <end position="281"/>
    </location>
</feature>
<dbReference type="Pfam" id="PF00149">
    <property type="entry name" value="Metallophos"/>
    <property type="match status" value="1"/>
</dbReference>
<sequence length="702" mass="79420">MNEDVQMASSTQGNGDDWVRIISNDGFSFLVKRKIAQMSGTIANSLDMASGYSESETKTYHASNDRGIIVQKLLEYMCFKAHYSSSKEEVPVNEFMDRIPPEIVLELLLAADYHESYLHPINEASTSSIHVESVQNTKGRAVQSVPPPATNKPSNEEFYVRDPITGTIKPNPPFLKTHFFREGRLTEEQAMFILNEATTMLRQEPNLVNVKSPVTICGDIHGQYYDLMKLFEVGGALNDNCYLFLGDYVDRGCFGIECLLYLYSLKIVYPSKFTLLRGNHECRHLTEYFTFKRECLHKYSERVYEACILSFCALPVAAIVDNKFFCVHGGLSPDLVTLQDVIKMDRFREPGAKGLLCDLLWSDPVTNYGHEQEPSPHGALLAPGTTYLYNQTRGCSYFFTYEAACQFLERNHLLGVIRGHEAQDAGYTMHRKTPTKKFPSVITIFSAPNYLDVYHNRGAVIKYANKNITIRQYNYSQHPYWLPNFMDAFTWSLPFVGAKITEMLLAILSICSEEELTEDGDISDEDETRTLAEAAMSPTDYQARKQQIKSKIMAVGRMQRVFQLLREESESASELMPADDVSGVSQVGIRLGPDALGVQGNRISRDIRNFDEARRVDMRNERLPQVQPQDLSSMPAIFPPPSMRMSGRLGGEGSEGLTMEYLIRKTLEEDTDDGLVERLAEKIASSRRVTGRPTPLKRFETT</sequence>
<comment type="catalytic activity">
    <reaction evidence="14">
        <text>O-phospho-L-seryl-[protein] + H2O = L-seryl-[protein] + phosphate</text>
        <dbReference type="Rhea" id="RHEA:20629"/>
        <dbReference type="Rhea" id="RHEA-COMP:9863"/>
        <dbReference type="Rhea" id="RHEA-COMP:11604"/>
        <dbReference type="ChEBI" id="CHEBI:15377"/>
        <dbReference type="ChEBI" id="CHEBI:29999"/>
        <dbReference type="ChEBI" id="CHEBI:43474"/>
        <dbReference type="ChEBI" id="CHEBI:83421"/>
        <dbReference type="EC" id="3.1.3.16"/>
    </reaction>
</comment>
<evidence type="ECO:0000256" key="1">
    <source>
        <dbReference type="ARBA" id="ARBA00001947"/>
    </source>
</evidence>
<dbReference type="eggNOG" id="KOG0375">
    <property type="taxonomic scope" value="Eukaryota"/>
</dbReference>
<evidence type="ECO:0000256" key="2">
    <source>
        <dbReference type="ARBA" id="ARBA00001965"/>
    </source>
</evidence>
<dbReference type="InterPro" id="IPR004843">
    <property type="entry name" value="Calcineurin-like_PHP"/>
</dbReference>
<proteinExistence type="inferred from homology"/>
<gene>
    <name evidence="18" type="ORF">WG66_279</name>
</gene>
<dbReference type="InterPro" id="IPR043360">
    <property type="entry name" value="PP2B"/>
</dbReference>
<evidence type="ECO:0000313" key="18">
    <source>
        <dbReference type="EMBL" id="KTB47143.1"/>
    </source>
</evidence>
<dbReference type="InterPro" id="IPR001232">
    <property type="entry name" value="SKP1-like"/>
</dbReference>
<dbReference type="InterPro" id="IPR011333">
    <property type="entry name" value="SKP1/BTB/POZ_sf"/>
</dbReference>
<dbReference type="EC" id="3.1.3.16" evidence="16"/>
<evidence type="ECO:0000256" key="9">
    <source>
        <dbReference type="ARBA" id="ARBA00022833"/>
    </source>
</evidence>
<dbReference type="Proteomes" id="UP000054988">
    <property type="component" value="Unassembled WGS sequence"/>
</dbReference>
<accession>A0A0W0GF07</accession>
<dbReference type="GO" id="GO:0005516">
    <property type="term" value="F:calmodulin binding"/>
    <property type="evidence" value="ECO:0007669"/>
    <property type="project" value="UniProtKB-KW"/>
</dbReference>
<dbReference type="InterPro" id="IPR041751">
    <property type="entry name" value="MPP_PP2B"/>
</dbReference>
<evidence type="ECO:0000256" key="3">
    <source>
        <dbReference type="ARBA" id="ARBA00004123"/>
    </source>
</evidence>
<keyword evidence="12" id="KW-0408">Iron</keyword>
<evidence type="ECO:0000256" key="7">
    <source>
        <dbReference type="ARBA" id="ARBA00022723"/>
    </source>
</evidence>
<evidence type="ECO:0000256" key="16">
    <source>
        <dbReference type="RuleBase" id="RU004273"/>
    </source>
</evidence>
<comment type="subcellular location">
    <subcellularLocation>
        <location evidence="3">Nucleus</location>
    </subcellularLocation>
</comment>
<evidence type="ECO:0000256" key="8">
    <source>
        <dbReference type="ARBA" id="ARBA00022801"/>
    </source>
</evidence>
<dbReference type="InterPro" id="IPR006186">
    <property type="entry name" value="Ser/Thr-sp_prot-phosphatase"/>
</dbReference>
<dbReference type="CDD" id="cd07416">
    <property type="entry name" value="MPP_PP2B"/>
    <property type="match status" value="1"/>
</dbReference>
<comment type="similarity">
    <text evidence="5">Belongs to the SKP1 family.</text>
</comment>
<evidence type="ECO:0000256" key="15">
    <source>
        <dbReference type="ARBA" id="ARBA00048336"/>
    </source>
</evidence>
<dbReference type="SUPFAM" id="SSF54695">
    <property type="entry name" value="POZ domain"/>
    <property type="match status" value="1"/>
</dbReference>
<comment type="caution">
    <text evidence="18">The sequence shown here is derived from an EMBL/GenBank/DDBJ whole genome shotgun (WGS) entry which is preliminary data.</text>
</comment>
<evidence type="ECO:0000259" key="17">
    <source>
        <dbReference type="PROSITE" id="PS00125"/>
    </source>
</evidence>
<dbReference type="GO" id="GO:0005634">
    <property type="term" value="C:nucleus"/>
    <property type="evidence" value="ECO:0007669"/>
    <property type="project" value="UniProtKB-SubCell"/>
</dbReference>
<dbReference type="GO" id="GO:0097720">
    <property type="term" value="P:calcineurin-mediated signaling"/>
    <property type="evidence" value="ECO:0007669"/>
    <property type="project" value="InterPro"/>
</dbReference>
<keyword evidence="7" id="KW-0479">Metal-binding</keyword>
<evidence type="ECO:0000256" key="6">
    <source>
        <dbReference type="ARBA" id="ARBA00011112"/>
    </source>
</evidence>
<dbReference type="AlphaFoldDB" id="A0A0W0GF07"/>
<evidence type="ECO:0000256" key="12">
    <source>
        <dbReference type="ARBA" id="ARBA00023004"/>
    </source>
</evidence>
<dbReference type="PRINTS" id="PR00114">
    <property type="entry name" value="STPHPHTASE"/>
</dbReference>
<evidence type="ECO:0000256" key="11">
    <source>
        <dbReference type="ARBA" id="ARBA00022912"/>
    </source>
</evidence>
<dbReference type="SMART" id="SM00156">
    <property type="entry name" value="PP2Ac"/>
    <property type="match status" value="1"/>
</dbReference>
<evidence type="ECO:0000256" key="14">
    <source>
        <dbReference type="ARBA" id="ARBA00047761"/>
    </source>
</evidence>
<keyword evidence="10" id="KW-0112">Calmodulin-binding</keyword>
<evidence type="ECO:0000256" key="13">
    <source>
        <dbReference type="ARBA" id="ARBA00023242"/>
    </source>
</evidence>
<comment type="catalytic activity">
    <reaction evidence="15 16">
        <text>O-phospho-L-threonyl-[protein] + H2O = L-threonyl-[protein] + phosphate</text>
        <dbReference type="Rhea" id="RHEA:47004"/>
        <dbReference type="Rhea" id="RHEA-COMP:11060"/>
        <dbReference type="Rhea" id="RHEA-COMP:11605"/>
        <dbReference type="ChEBI" id="CHEBI:15377"/>
        <dbReference type="ChEBI" id="CHEBI:30013"/>
        <dbReference type="ChEBI" id="CHEBI:43474"/>
        <dbReference type="ChEBI" id="CHEBI:61977"/>
        <dbReference type="EC" id="3.1.3.16"/>
    </reaction>
</comment>
<evidence type="ECO:0000313" key="19">
    <source>
        <dbReference type="Proteomes" id="UP000054988"/>
    </source>
</evidence>
<keyword evidence="11" id="KW-0904">Protein phosphatase</keyword>
<keyword evidence="9" id="KW-0862">Zinc</keyword>
<comment type="cofactor">
    <cofactor evidence="2">
        <name>Fe(3+)</name>
        <dbReference type="ChEBI" id="CHEBI:29034"/>
    </cofactor>
</comment>
<reference evidence="18 19" key="1">
    <citation type="submission" date="2015-12" db="EMBL/GenBank/DDBJ databases">
        <title>Draft genome sequence of Moniliophthora roreri, the causal agent of frosty pod rot of cacao.</title>
        <authorList>
            <person name="Aime M.C."/>
            <person name="Diaz-Valderrama J.R."/>
            <person name="Kijpornyongpan T."/>
            <person name="Phillips-Mora W."/>
        </authorList>
    </citation>
    <scope>NUCLEOTIDE SEQUENCE [LARGE SCALE GENOMIC DNA]</scope>
    <source>
        <strain evidence="18 19">MCA 2952</strain>
    </source>
</reference>
<dbReference type="GO" id="GO:0046872">
    <property type="term" value="F:metal ion binding"/>
    <property type="evidence" value="ECO:0007669"/>
    <property type="project" value="UniProtKB-KW"/>
</dbReference>
<dbReference type="InterPro" id="IPR029052">
    <property type="entry name" value="Metallo-depent_PP-like"/>
</dbReference>
<evidence type="ECO:0000256" key="10">
    <source>
        <dbReference type="ARBA" id="ARBA00022860"/>
    </source>
</evidence>
<name>A0A0W0GF07_MONRR</name>
<dbReference type="SUPFAM" id="SSF56300">
    <property type="entry name" value="Metallo-dependent phosphatases"/>
    <property type="match status" value="1"/>
</dbReference>
<dbReference type="GO" id="GO:0006511">
    <property type="term" value="P:ubiquitin-dependent protein catabolic process"/>
    <property type="evidence" value="ECO:0007669"/>
    <property type="project" value="InterPro"/>
</dbReference>
<dbReference type="Gene3D" id="3.60.21.10">
    <property type="match status" value="1"/>
</dbReference>
<evidence type="ECO:0000256" key="5">
    <source>
        <dbReference type="ARBA" id="ARBA00009993"/>
    </source>
</evidence>
<dbReference type="EMBL" id="LATX01000122">
    <property type="protein sequence ID" value="KTB47143.1"/>
    <property type="molecule type" value="Genomic_DNA"/>
</dbReference>
<dbReference type="Gene3D" id="3.30.710.10">
    <property type="entry name" value="Potassium Channel Kv1.1, Chain A"/>
    <property type="match status" value="1"/>
</dbReference>
<organism evidence="18 19">
    <name type="scientific">Moniliophthora roreri</name>
    <name type="common">Frosty pod rot fungus</name>
    <name type="synonym">Monilia roreri</name>
    <dbReference type="NCBI Taxonomy" id="221103"/>
    <lineage>
        <taxon>Eukaryota</taxon>
        <taxon>Fungi</taxon>
        <taxon>Dikarya</taxon>
        <taxon>Basidiomycota</taxon>
        <taxon>Agaricomycotina</taxon>
        <taxon>Agaricomycetes</taxon>
        <taxon>Agaricomycetidae</taxon>
        <taxon>Agaricales</taxon>
        <taxon>Marasmiineae</taxon>
        <taxon>Marasmiaceae</taxon>
        <taxon>Moniliophthora</taxon>
    </lineage>
</organism>
<comment type="cofactor">
    <cofactor evidence="1">
        <name>Zn(2+)</name>
        <dbReference type="ChEBI" id="CHEBI:29105"/>
    </cofactor>
</comment>
<protein>
    <recommendedName>
        <fullName evidence="16">Serine/threonine-protein phosphatase</fullName>
        <ecNumber evidence="16">3.1.3.16</ecNumber>
    </recommendedName>
</protein>
<dbReference type="GO" id="GO:0033192">
    <property type="term" value="F:calmodulin-dependent protein phosphatase activity"/>
    <property type="evidence" value="ECO:0007669"/>
    <property type="project" value="InterPro"/>
</dbReference>
<keyword evidence="13" id="KW-0539">Nucleus</keyword>
<dbReference type="SMART" id="SM00512">
    <property type="entry name" value="Skp1"/>
    <property type="match status" value="1"/>
</dbReference>
<comment type="similarity">
    <text evidence="4">Belongs to the PPP phosphatase family. PP-2B subfamily.</text>
</comment>
<dbReference type="FunFam" id="3.30.710.10:FF:000035">
    <property type="entry name" value="Elongin C transcription elongation factor"/>
    <property type="match status" value="1"/>
</dbReference>
<keyword evidence="8 16" id="KW-0378">Hydrolase</keyword>
<dbReference type="PROSITE" id="PS00125">
    <property type="entry name" value="SER_THR_PHOSPHATASE"/>
    <property type="match status" value="1"/>
</dbReference>